<keyword evidence="6" id="KW-0648">Protein biosynthesis</keyword>
<evidence type="ECO:0000313" key="12">
    <source>
        <dbReference type="Proteomes" id="UP000260136"/>
    </source>
</evidence>
<dbReference type="Pfam" id="PF00133">
    <property type="entry name" value="tRNA-synt_1"/>
    <property type="match status" value="1"/>
</dbReference>
<dbReference type="EC" id="6.1.1.4" evidence="2"/>
<evidence type="ECO:0000256" key="3">
    <source>
        <dbReference type="ARBA" id="ARBA00022598"/>
    </source>
</evidence>
<protein>
    <recommendedName>
        <fullName evidence="2">leucine--tRNA ligase</fullName>
        <ecNumber evidence="2">6.1.1.4</ecNumber>
    </recommendedName>
</protein>
<keyword evidence="7" id="KW-0030">Aminoacyl-tRNA synthetase</keyword>
<feature type="domain" description="Methionyl/Valyl/Leucyl/Isoleucyl-tRNA synthetase anticodon-binding" evidence="10">
    <location>
        <begin position="127"/>
        <end position="198"/>
    </location>
</feature>
<dbReference type="Gene3D" id="1.10.730.10">
    <property type="entry name" value="Isoleucyl-tRNA Synthetase, Domain 1"/>
    <property type="match status" value="1"/>
</dbReference>
<comment type="similarity">
    <text evidence="1">Belongs to the class-I aminoacyl-tRNA synthetase family.</text>
</comment>
<keyword evidence="3 11" id="KW-0436">Ligase</keyword>
<evidence type="ECO:0000256" key="1">
    <source>
        <dbReference type="ARBA" id="ARBA00005594"/>
    </source>
</evidence>
<gene>
    <name evidence="11" type="primary">leuS_4</name>
    <name evidence="11" type="ORF">NCTC10115_00969</name>
</gene>
<dbReference type="GO" id="GO:0004823">
    <property type="term" value="F:leucine-tRNA ligase activity"/>
    <property type="evidence" value="ECO:0007669"/>
    <property type="project" value="UniProtKB-EC"/>
</dbReference>
<dbReference type="EMBL" id="LS991952">
    <property type="protein sequence ID" value="SYV94648.1"/>
    <property type="molecule type" value="Genomic_DNA"/>
</dbReference>
<accession>A0A3B0PC01</accession>
<sequence>MPVDLYVGGQEHAVLHLLYARFWYKFLHHIKIVSSTEPFSQLINQGMILGEDNTKMSKSKGNIINPDDLVLSHGADTIRTYVMFMGPLNASLAWNSNALNGTRKFLERVYNLFDRVEINDSINQNLNYDYHNFLKKINKHLENFEFNLVVSEMMIFINACYKQTQVNKEMITNFLIVLSFFAPYLAEELNSKLNNPTLLYKMRLAQW</sequence>
<evidence type="ECO:0000256" key="2">
    <source>
        <dbReference type="ARBA" id="ARBA00013164"/>
    </source>
</evidence>
<feature type="non-terminal residue" evidence="11">
    <location>
        <position position="207"/>
    </location>
</feature>
<name>A0A3B0PC01_MYCGL</name>
<reference evidence="12" key="1">
    <citation type="submission" date="2018-06" db="EMBL/GenBank/DDBJ databases">
        <authorList>
            <consortium name="Pathogen Informatics"/>
        </authorList>
    </citation>
    <scope>NUCLEOTIDE SEQUENCE [LARGE SCALE GENOMIC DNA]</scope>
    <source>
        <strain evidence="12">NCTC10115</strain>
    </source>
</reference>
<dbReference type="STRING" id="1006581.GCW_02485"/>
<organism evidence="11 12">
    <name type="scientific">Mycoplasmoides gallisepticum</name>
    <name type="common">Mycoplasma gallisepticum</name>
    <dbReference type="NCBI Taxonomy" id="2096"/>
    <lineage>
        <taxon>Bacteria</taxon>
        <taxon>Bacillati</taxon>
        <taxon>Mycoplasmatota</taxon>
        <taxon>Mycoplasmoidales</taxon>
        <taxon>Mycoplasmoidaceae</taxon>
        <taxon>Mycoplasmoides</taxon>
    </lineage>
</organism>
<keyword evidence="5" id="KW-0067">ATP-binding</keyword>
<dbReference type="InterPro" id="IPR002302">
    <property type="entry name" value="Leu-tRNA-ligase"/>
</dbReference>
<dbReference type="Proteomes" id="UP000260136">
    <property type="component" value="Chromosome"/>
</dbReference>
<dbReference type="GO" id="GO:0005524">
    <property type="term" value="F:ATP binding"/>
    <property type="evidence" value="ECO:0007669"/>
    <property type="project" value="UniProtKB-KW"/>
</dbReference>
<feature type="domain" description="Aminoacyl-tRNA synthetase class Ia" evidence="9">
    <location>
        <begin position="21"/>
        <end position="87"/>
    </location>
</feature>
<dbReference type="InterPro" id="IPR013155">
    <property type="entry name" value="M/V/L/I-tRNA-synth_anticd-bd"/>
</dbReference>
<dbReference type="Gene3D" id="3.40.50.620">
    <property type="entry name" value="HUPs"/>
    <property type="match status" value="1"/>
</dbReference>
<evidence type="ECO:0000256" key="6">
    <source>
        <dbReference type="ARBA" id="ARBA00022917"/>
    </source>
</evidence>
<dbReference type="SUPFAM" id="SSF52374">
    <property type="entry name" value="Nucleotidylyl transferase"/>
    <property type="match status" value="1"/>
</dbReference>
<dbReference type="FunFam" id="1.10.730.10:FF:000002">
    <property type="entry name" value="Leucine--tRNA ligase"/>
    <property type="match status" value="1"/>
</dbReference>
<dbReference type="PANTHER" id="PTHR43740">
    <property type="entry name" value="LEUCYL-TRNA SYNTHETASE"/>
    <property type="match status" value="1"/>
</dbReference>
<dbReference type="GO" id="GO:0005829">
    <property type="term" value="C:cytosol"/>
    <property type="evidence" value="ECO:0007669"/>
    <property type="project" value="TreeGrafter"/>
</dbReference>
<evidence type="ECO:0000256" key="4">
    <source>
        <dbReference type="ARBA" id="ARBA00022741"/>
    </source>
</evidence>
<evidence type="ECO:0000259" key="9">
    <source>
        <dbReference type="Pfam" id="PF00133"/>
    </source>
</evidence>
<evidence type="ECO:0000256" key="5">
    <source>
        <dbReference type="ARBA" id="ARBA00022840"/>
    </source>
</evidence>
<evidence type="ECO:0000313" key="11">
    <source>
        <dbReference type="EMBL" id="SYV94648.1"/>
    </source>
</evidence>
<dbReference type="SUPFAM" id="SSF47323">
    <property type="entry name" value="Anticodon-binding domain of a subclass of class I aminoacyl-tRNA synthetases"/>
    <property type="match status" value="1"/>
</dbReference>
<dbReference type="AlphaFoldDB" id="A0A3B0PC01"/>
<dbReference type="InterPro" id="IPR009080">
    <property type="entry name" value="tRNAsynth_Ia_anticodon-bd"/>
</dbReference>
<dbReference type="InterPro" id="IPR014729">
    <property type="entry name" value="Rossmann-like_a/b/a_fold"/>
</dbReference>
<comment type="catalytic activity">
    <reaction evidence="8">
        <text>tRNA(Leu) + L-leucine + ATP = L-leucyl-tRNA(Leu) + AMP + diphosphate</text>
        <dbReference type="Rhea" id="RHEA:11688"/>
        <dbReference type="Rhea" id="RHEA-COMP:9613"/>
        <dbReference type="Rhea" id="RHEA-COMP:9622"/>
        <dbReference type="ChEBI" id="CHEBI:30616"/>
        <dbReference type="ChEBI" id="CHEBI:33019"/>
        <dbReference type="ChEBI" id="CHEBI:57427"/>
        <dbReference type="ChEBI" id="CHEBI:78442"/>
        <dbReference type="ChEBI" id="CHEBI:78494"/>
        <dbReference type="ChEBI" id="CHEBI:456215"/>
        <dbReference type="EC" id="6.1.1.4"/>
    </reaction>
</comment>
<proteinExistence type="inferred from homology"/>
<dbReference type="PRINTS" id="PR00985">
    <property type="entry name" value="TRNASYNTHLEU"/>
</dbReference>
<evidence type="ECO:0000256" key="7">
    <source>
        <dbReference type="ARBA" id="ARBA00023146"/>
    </source>
</evidence>
<dbReference type="Pfam" id="PF08264">
    <property type="entry name" value="Anticodon_1"/>
    <property type="match status" value="1"/>
</dbReference>
<evidence type="ECO:0000259" key="10">
    <source>
        <dbReference type="Pfam" id="PF08264"/>
    </source>
</evidence>
<evidence type="ECO:0000256" key="8">
    <source>
        <dbReference type="ARBA" id="ARBA00047469"/>
    </source>
</evidence>
<dbReference type="PANTHER" id="PTHR43740:SF2">
    <property type="entry name" value="LEUCINE--TRNA LIGASE, MITOCHONDRIAL"/>
    <property type="match status" value="1"/>
</dbReference>
<dbReference type="InterPro" id="IPR002300">
    <property type="entry name" value="aa-tRNA-synth_Ia"/>
</dbReference>
<dbReference type="GO" id="GO:0006429">
    <property type="term" value="P:leucyl-tRNA aminoacylation"/>
    <property type="evidence" value="ECO:0007669"/>
    <property type="project" value="InterPro"/>
</dbReference>
<keyword evidence="4" id="KW-0547">Nucleotide-binding</keyword>